<organism evidence="2 3">
    <name type="scientific">Echinicola strongylocentroti</name>
    <dbReference type="NCBI Taxonomy" id="1795355"/>
    <lineage>
        <taxon>Bacteria</taxon>
        <taxon>Pseudomonadati</taxon>
        <taxon>Bacteroidota</taxon>
        <taxon>Cytophagia</taxon>
        <taxon>Cytophagales</taxon>
        <taxon>Cyclobacteriaceae</taxon>
        <taxon>Echinicola</taxon>
    </lineage>
</organism>
<accession>A0A2Z4IKC0</accession>
<proteinExistence type="predicted"/>
<name>A0A2Z4IKC0_9BACT</name>
<dbReference type="Gene3D" id="3.40.50.150">
    <property type="entry name" value="Vaccinia Virus protein VP39"/>
    <property type="match status" value="1"/>
</dbReference>
<dbReference type="InterPro" id="IPR029063">
    <property type="entry name" value="SAM-dependent_MTases_sf"/>
</dbReference>
<evidence type="ECO:0000259" key="1">
    <source>
        <dbReference type="Pfam" id="PF08241"/>
    </source>
</evidence>
<protein>
    <submittedName>
        <fullName evidence="2">SAM-dependent methyltransferase</fullName>
    </submittedName>
</protein>
<reference evidence="2 3" key="1">
    <citation type="submission" date="2018-06" db="EMBL/GenBank/DDBJ databases">
        <title>Echinicola strongylocentroti sp. nov., isolated from a sea urchin Strongylocentrotus intermedius.</title>
        <authorList>
            <person name="Bae S.S."/>
        </authorList>
    </citation>
    <scope>NUCLEOTIDE SEQUENCE [LARGE SCALE GENOMIC DNA]</scope>
    <source>
        <strain evidence="2 3">MEBiC08714</strain>
    </source>
</reference>
<dbReference type="GO" id="GO:0032259">
    <property type="term" value="P:methylation"/>
    <property type="evidence" value="ECO:0007669"/>
    <property type="project" value="UniProtKB-KW"/>
</dbReference>
<dbReference type="EMBL" id="CP030041">
    <property type="protein sequence ID" value="AWW30813.1"/>
    <property type="molecule type" value="Genomic_DNA"/>
</dbReference>
<dbReference type="Pfam" id="PF08241">
    <property type="entry name" value="Methyltransf_11"/>
    <property type="match status" value="1"/>
</dbReference>
<dbReference type="OrthoDB" id="7260171at2"/>
<dbReference type="InterPro" id="IPR013216">
    <property type="entry name" value="Methyltransf_11"/>
</dbReference>
<dbReference type="Proteomes" id="UP000248688">
    <property type="component" value="Chromosome"/>
</dbReference>
<dbReference type="AlphaFoldDB" id="A0A2Z4IKC0"/>
<dbReference type="RefSeq" id="WP_112784190.1">
    <property type="nucleotide sequence ID" value="NZ_CP030041.1"/>
</dbReference>
<dbReference type="GO" id="GO:0008757">
    <property type="term" value="F:S-adenosylmethionine-dependent methyltransferase activity"/>
    <property type="evidence" value="ECO:0007669"/>
    <property type="project" value="InterPro"/>
</dbReference>
<evidence type="ECO:0000313" key="2">
    <source>
        <dbReference type="EMBL" id="AWW30813.1"/>
    </source>
</evidence>
<keyword evidence="2" id="KW-0489">Methyltransferase</keyword>
<gene>
    <name evidence="2" type="ORF">DN752_12140</name>
</gene>
<keyword evidence="2" id="KW-0808">Transferase</keyword>
<evidence type="ECO:0000313" key="3">
    <source>
        <dbReference type="Proteomes" id="UP000248688"/>
    </source>
</evidence>
<keyword evidence="3" id="KW-1185">Reference proteome</keyword>
<feature type="domain" description="Methyltransferase type 11" evidence="1">
    <location>
        <begin position="72"/>
        <end position="132"/>
    </location>
</feature>
<dbReference type="CDD" id="cd02440">
    <property type="entry name" value="AdoMet_MTases"/>
    <property type="match status" value="1"/>
</dbReference>
<dbReference type="SUPFAM" id="SSF53335">
    <property type="entry name" value="S-adenosyl-L-methionine-dependent methyltransferases"/>
    <property type="match status" value="1"/>
</dbReference>
<sequence>MINHLKNLLAASNHPQSLGMKFRKARFQFFEDLFLKQFVDQPKVTILDVGGTQQFWKDQSLLDSGKIEVILLNLSEVPISAPHITSKAGDATDLSAYGDKSIDLVFSNSVIEHLYTWENQQKMAAEIRRVGKRHFVQTPNKYFFLEPHYALPFFQYLPKSLGHSILTKTKMSRFRKWGHQEAQQYLDEIRLISEKEMTQLFPNSKMYYEKFGWMNKSFIAHDFVISNS</sequence>
<dbReference type="KEGG" id="est:DN752_12140"/>